<protein>
    <submittedName>
        <fullName evidence="2">Delta(1)-pyrroline-2-carboxylate reductase</fullName>
        <ecNumber evidence="2">1.5.1.49</ecNumber>
    </submittedName>
</protein>
<dbReference type="PANTHER" id="PTHR13812">
    <property type="entry name" value="KETIMINE REDUCTASE MU-CRYSTALLIN"/>
    <property type="match status" value="1"/>
</dbReference>
<evidence type="ECO:0000256" key="1">
    <source>
        <dbReference type="ARBA" id="ARBA00008903"/>
    </source>
</evidence>
<evidence type="ECO:0000313" key="2">
    <source>
        <dbReference type="EMBL" id="UUP19682.1"/>
    </source>
</evidence>
<dbReference type="SUPFAM" id="SSF51735">
    <property type="entry name" value="NAD(P)-binding Rossmann-fold domains"/>
    <property type="match status" value="1"/>
</dbReference>
<accession>A0ABY5MQC8</accession>
<sequence length="385" mass="41158">MSRSRTQGYTAAGIGTCLNLPECRAKSAARPVASHARDGSEDSNSGGYALDSHASLLVGEIARKALAAMASGVAYGAKVAVQPRECELLELLGSADTSVDLADERLNWKLSALVSVNDRYGAVKIVGSNAYNRVRHLPRSQSTILLFDKLTMQPLTIMDGTEISAARTGAYASIVADHFLPDYDTFSVFLIGAGRVAEKVVADLAAHHGDRIEMVYVKSRSPEGAETLTRAYQNLPFPVVAAKGMDRLGACAYVITASNAAAPVFDANALAHDAVVLHLGGDETPGAYIRRTLEQGTVFCDDVDAVCHRASQSVSLYFKSRGLKLSEQAPNYQIGNLWSLSRSPRVAFRKPALVTCVGLPVLDLYVAQHVFEDRQRQEASTAGAA</sequence>
<proteinExistence type="inferred from homology"/>
<dbReference type="Gene3D" id="3.30.1780.10">
    <property type="entry name" value="ornithine cyclodeaminase, domain 1"/>
    <property type="match status" value="1"/>
</dbReference>
<dbReference type="Gene3D" id="3.40.50.720">
    <property type="entry name" value="NAD(P)-binding Rossmann-like Domain"/>
    <property type="match status" value="1"/>
</dbReference>
<keyword evidence="3" id="KW-1185">Reference proteome</keyword>
<comment type="similarity">
    <text evidence="1">Belongs to the ornithine cyclodeaminase/mu-crystallin family.</text>
</comment>
<dbReference type="EC" id="1.5.1.49" evidence="2"/>
<dbReference type="InterPro" id="IPR003462">
    <property type="entry name" value="ODC_Mu_crystall"/>
</dbReference>
<dbReference type="RefSeq" id="WP_338532141.1">
    <property type="nucleotide sequence ID" value="NZ_CP030942.1"/>
</dbReference>
<reference evidence="2 3" key="1">
    <citation type="submission" date="2018-07" db="EMBL/GenBank/DDBJ databases">
        <title>Genome sequence of Nitratireductor thuwali#1536.</title>
        <authorList>
            <person name="Michoud G."/>
            <person name="Merlino G."/>
            <person name="Sefrji F.O."/>
            <person name="Daffonchio D."/>
        </authorList>
    </citation>
    <scope>NUCLEOTIDE SEQUENCE [LARGE SCALE GENOMIC DNA]</scope>
    <source>
        <strain evidence="2 3">Nit1536</strain>
        <plasmid evidence="2 3">p1536_1</plasmid>
    </source>
</reference>
<keyword evidence="2" id="KW-0560">Oxidoreductase</keyword>
<organism evidence="2 3">
    <name type="scientific">Nitratireductor thuwali</name>
    <dbReference type="NCBI Taxonomy" id="2267699"/>
    <lineage>
        <taxon>Bacteria</taxon>
        <taxon>Pseudomonadati</taxon>
        <taxon>Pseudomonadota</taxon>
        <taxon>Alphaproteobacteria</taxon>
        <taxon>Hyphomicrobiales</taxon>
        <taxon>Phyllobacteriaceae</taxon>
        <taxon>Nitratireductor</taxon>
    </lineage>
</organism>
<dbReference type="InterPro" id="IPR036291">
    <property type="entry name" value="NAD(P)-bd_dom_sf"/>
</dbReference>
<dbReference type="EMBL" id="CP030942">
    <property type="protein sequence ID" value="UUP19682.1"/>
    <property type="molecule type" value="Genomic_DNA"/>
</dbReference>
<dbReference type="PANTHER" id="PTHR13812:SF19">
    <property type="entry name" value="KETIMINE REDUCTASE MU-CRYSTALLIN"/>
    <property type="match status" value="1"/>
</dbReference>
<dbReference type="InterPro" id="IPR023401">
    <property type="entry name" value="ODC_N"/>
</dbReference>
<geneLocation type="plasmid" evidence="2 3">
    <name>p1536_1</name>
</geneLocation>
<dbReference type="Pfam" id="PF02423">
    <property type="entry name" value="OCD_Mu_crystall"/>
    <property type="match status" value="1"/>
</dbReference>
<dbReference type="Proteomes" id="UP001342418">
    <property type="component" value="Plasmid p1536_1"/>
</dbReference>
<evidence type="ECO:0000313" key="3">
    <source>
        <dbReference type="Proteomes" id="UP001342418"/>
    </source>
</evidence>
<gene>
    <name evidence="2" type="primary">lhpI</name>
    <name evidence="2" type="ORF">NTH_04194</name>
</gene>
<dbReference type="GO" id="GO:0016491">
    <property type="term" value="F:oxidoreductase activity"/>
    <property type="evidence" value="ECO:0007669"/>
    <property type="project" value="UniProtKB-KW"/>
</dbReference>
<name>A0ABY5MQC8_9HYPH</name>
<keyword evidence="2" id="KW-0614">Plasmid</keyword>